<proteinExistence type="predicted"/>
<sequence>MALKYALILLLLSLSACSDQHKKKESPPQEVAPKTKEVPTTWEFVDQKGQASVLKHTPKGLELQGVSNQPIFILFLSLEPKFVPYSALLKHLQSNFKGVSFVAVLDKPYKQEAIDAYLKAHTPKFTLLNPKDNLDSLRVSLGCAQWKLPYFFLYKSDGTLYQSYHGAVVEEMLAKDIQDLLSTNTTKKE</sequence>
<dbReference type="AlphaFoldDB" id="E7A9D9"/>
<name>E7A9D9_HELFC</name>
<dbReference type="RefSeq" id="WP_013469680.1">
    <property type="nucleotide sequence ID" value="NC_014810.2"/>
</dbReference>
<dbReference type="SUPFAM" id="SSF52833">
    <property type="entry name" value="Thioredoxin-like"/>
    <property type="match status" value="1"/>
</dbReference>
<gene>
    <name evidence="2" type="ordered locus">Hfelis_12320</name>
</gene>
<evidence type="ECO:0000313" key="3">
    <source>
        <dbReference type="Proteomes" id="UP000007934"/>
    </source>
</evidence>
<dbReference type="PROSITE" id="PS51257">
    <property type="entry name" value="PROKAR_LIPOPROTEIN"/>
    <property type="match status" value="1"/>
</dbReference>
<keyword evidence="3" id="KW-1185">Reference proteome</keyword>
<dbReference type="STRING" id="936155.HFELIS_12320"/>
<reference evidence="2 3" key="1">
    <citation type="journal article" date="2011" name="Genome Biol. Evol.">
        <title>Comparative whole genome sequence analysis of the carcinogenic bacterial model pathogen Helicobacter felis.</title>
        <authorList>
            <person name="Arnold I.C."/>
            <person name="Zigova Z."/>
            <person name="Holden M."/>
            <person name="Lawley T.D."/>
            <person name="Rad R."/>
            <person name="Dougan G."/>
            <person name="Falkow S."/>
            <person name="Bentley S.D."/>
            <person name="Muller A."/>
        </authorList>
    </citation>
    <scope>NUCLEOTIDE SEQUENCE [LARGE SCALE GENOMIC DNA]</scope>
    <source>
        <strain evidence="3">ATCC 49179 / CCUG 28539 / NCTC 12436 / CS1</strain>
    </source>
</reference>
<protein>
    <submittedName>
        <fullName evidence="2">Lipoprotein, putative</fullName>
    </submittedName>
</protein>
<dbReference type="InterPro" id="IPR036249">
    <property type="entry name" value="Thioredoxin-like_sf"/>
</dbReference>
<organism evidence="2 3">
    <name type="scientific">Helicobacter felis (strain ATCC 49179 / CCUG 28539 / NCTC 12436 / CS1)</name>
    <dbReference type="NCBI Taxonomy" id="936155"/>
    <lineage>
        <taxon>Bacteria</taxon>
        <taxon>Pseudomonadati</taxon>
        <taxon>Campylobacterota</taxon>
        <taxon>Epsilonproteobacteria</taxon>
        <taxon>Campylobacterales</taxon>
        <taxon>Helicobacteraceae</taxon>
        <taxon>Helicobacter</taxon>
    </lineage>
</organism>
<accession>E7A9D9</accession>
<evidence type="ECO:0000256" key="1">
    <source>
        <dbReference type="SAM" id="SignalP"/>
    </source>
</evidence>
<evidence type="ECO:0000313" key="2">
    <source>
        <dbReference type="EMBL" id="CBY83316.1"/>
    </source>
</evidence>
<feature type="signal peptide" evidence="1">
    <location>
        <begin position="1"/>
        <end position="18"/>
    </location>
</feature>
<dbReference type="HOGENOM" id="CLU_1432745_0_0_7"/>
<keyword evidence="1" id="KW-0732">Signal</keyword>
<dbReference type="Gene3D" id="3.40.30.10">
    <property type="entry name" value="Glutaredoxin"/>
    <property type="match status" value="1"/>
</dbReference>
<keyword evidence="2" id="KW-0449">Lipoprotein</keyword>
<dbReference type="KEGG" id="hfe:HFELIS_12320"/>
<dbReference type="EMBL" id="FQ670179">
    <property type="protein sequence ID" value="CBY83316.1"/>
    <property type="molecule type" value="Genomic_DNA"/>
</dbReference>
<feature type="chain" id="PRO_5003217175" evidence="1">
    <location>
        <begin position="19"/>
        <end position="189"/>
    </location>
</feature>
<dbReference type="Proteomes" id="UP000007934">
    <property type="component" value="Chromosome"/>
</dbReference>
<dbReference type="GeneID" id="69053285"/>